<accession>A0A0J0XS12</accession>
<dbReference type="STRING" id="879819.A0A0J0XS12"/>
<dbReference type="OrthoDB" id="2560689at2759"/>
<evidence type="ECO:0000313" key="1">
    <source>
        <dbReference type="EMBL" id="KLT43882.1"/>
    </source>
</evidence>
<keyword evidence="2" id="KW-1185">Reference proteome</keyword>
<proteinExistence type="predicted"/>
<organism evidence="1 2">
    <name type="scientific">Cutaneotrichosporon oleaginosum</name>
    <dbReference type="NCBI Taxonomy" id="879819"/>
    <lineage>
        <taxon>Eukaryota</taxon>
        <taxon>Fungi</taxon>
        <taxon>Dikarya</taxon>
        <taxon>Basidiomycota</taxon>
        <taxon>Agaricomycotina</taxon>
        <taxon>Tremellomycetes</taxon>
        <taxon>Trichosporonales</taxon>
        <taxon>Trichosporonaceae</taxon>
        <taxon>Cutaneotrichosporon</taxon>
    </lineage>
</organism>
<dbReference type="Proteomes" id="UP000053611">
    <property type="component" value="Unassembled WGS sequence"/>
</dbReference>
<dbReference type="RefSeq" id="XP_018280373.1">
    <property type="nucleotide sequence ID" value="XM_018422640.1"/>
</dbReference>
<sequence>MAYYPTGESGVVGKAWMITAEPRFPRTEDLELVQSASTPDDYTYGPSWFMTGHEELQVKSALGEADFTFLGYGIMPKPEDAVVVPWSERPNRVYILAKQAHYFHNGHQHVYNFSFFEQAAEELGREFPGFEFVGGFEDNRSDEDKEKWGPVPSVIKNFGLMNASRFDAECGQARLLLGIGSPPLSPSPYRALSRGVPFANPHTMRDNGDGWAYQQHESMMDVPEPYVYQVEAFNYTSFVATIRKALRTPIEPLRFERMRQSTVDRRMHDWVTYDWRRLAAQILEDRLAGNETQGGGSFRVFEL</sequence>
<name>A0A0J0XS12_9TREE</name>
<dbReference type="AlphaFoldDB" id="A0A0J0XS12"/>
<dbReference type="GeneID" id="28983243"/>
<protein>
    <submittedName>
        <fullName evidence="1">Uncharacterized protein</fullName>
    </submittedName>
</protein>
<gene>
    <name evidence="1" type="ORF">CC85DRAFT_284162</name>
</gene>
<dbReference type="EMBL" id="KQ087191">
    <property type="protein sequence ID" value="KLT43882.1"/>
    <property type="molecule type" value="Genomic_DNA"/>
</dbReference>
<evidence type="ECO:0000313" key="2">
    <source>
        <dbReference type="Proteomes" id="UP000053611"/>
    </source>
</evidence>
<reference evidence="1 2" key="1">
    <citation type="submission" date="2015-03" db="EMBL/GenBank/DDBJ databases">
        <title>Genomics and transcriptomics of the oil-accumulating basidiomycete yeast T. oleaginosus allow insights into substrate utilization and the diverse evolutionary trajectories of mating systems in fungi.</title>
        <authorList>
            <consortium name="DOE Joint Genome Institute"/>
            <person name="Kourist R."/>
            <person name="Kracht O."/>
            <person name="Bracharz F."/>
            <person name="Lipzen A."/>
            <person name="Nolan M."/>
            <person name="Ohm R."/>
            <person name="Grigoriev I."/>
            <person name="Sun S."/>
            <person name="Heitman J."/>
            <person name="Bruck T."/>
            <person name="Nowrousian M."/>
        </authorList>
    </citation>
    <scope>NUCLEOTIDE SEQUENCE [LARGE SCALE GENOMIC DNA]</scope>
    <source>
        <strain evidence="1 2">IBC0246</strain>
    </source>
</reference>